<dbReference type="InterPro" id="IPR011009">
    <property type="entry name" value="Kinase-like_dom_sf"/>
</dbReference>
<keyword evidence="2" id="KW-1185">Reference proteome</keyword>
<dbReference type="EnsemblPlants" id="ORUFI05G05290.1">
    <property type="protein sequence ID" value="ORUFI05G05290.1"/>
    <property type="gene ID" value="ORUFI05G05290"/>
</dbReference>
<dbReference type="AlphaFoldDB" id="A0A0E0PI68"/>
<evidence type="ECO:0008006" key="3">
    <source>
        <dbReference type="Google" id="ProtNLM"/>
    </source>
</evidence>
<evidence type="ECO:0000313" key="1">
    <source>
        <dbReference type="EnsemblPlants" id="ORUFI05G05290.1"/>
    </source>
</evidence>
<reference evidence="2" key="1">
    <citation type="submission" date="2013-06" db="EMBL/GenBank/DDBJ databases">
        <authorList>
            <person name="Zhao Q."/>
        </authorList>
    </citation>
    <scope>NUCLEOTIDE SEQUENCE</scope>
    <source>
        <strain evidence="2">cv. W1943</strain>
    </source>
</reference>
<name>A0A0E0PI68_ORYRU</name>
<dbReference type="Proteomes" id="UP000008022">
    <property type="component" value="Unassembled WGS sequence"/>
</dbReference>
<protein>
    <recommendedName>
        <fullName evidence="3">KEN domain-containing protein</fullName>
    </recommendedName>
</protein>
<evidence type="ECO:0000313" key="2">
    <source>
        <dbReference type="Proteomes" id="UP000008022"/>
    </source>
</evidence>
<reference evidence="1" key="2">
    <citation type="submission" date="2015-06" db="UniProtKB">
        <authorList>
            <consortium name="EnsemblPlants"/>
        </authorList>
    </citation>
    <scope>IDENTIFICATION</scope>
</reference>
<sequence>MERPEEYFPWKGSNSIFDSNERPKDLNNKKLNAYTGTYTVADDYVLKVLIKKGPQLRLESYDLLSNFRHTNAILLLDHYTEAGNQHRLVFPEVDGSFSAWCEMAGKAALFDEQGRMTHLLKNMAADLFDLVEQLHKVKLTLGNLDMDSIYVKNLDGSIKLLVLLTEERHSVAMDPITLGFSYFIKQEFCTSDKLRSYPDDWDDYRKGEFLMSLQNMHPRSLRELFKNVDGIGWPVKDKYLPKILSDIVEVDSLQGREHNLKDFSDYVNLLRNRYKHFNGLPDEVKAVLVNRKGLVKIISEWTPNFWIVVYERTGWPKTNLPGSLL</sequence>
<dbReference type="eggNOG" id="ENOG502R636">
    <property type="taxonomic scope" value="Eukaryota"/>
</dbReference>
<dbReference type="SUPFAM" id="SSF56112">
    <property type="entry name" value="Protein kinase-like (PK-like)"/>
    <property type="match status" value="1"/>
</dbReference>
<dbReference type="Gramene" id="ORUFI05G05290.1">
    <property type="protein sequence ID" value="ORUFI05G05290.1"/>
    <property type="gene ID" value="ORUFI05G05290"/>
</dbReference>
<dbReference type="OMA" id="SAWCEMA"/>
<organism evidence="1 2">
    <name type="scientific">Oryza rufipogon</name>
    <name type="common">Brownbeard rice</name>
    <name type="synonym">Asian wild rice</name>
    <dbReference type="NCBI Taxonomy" id="4529"/>
    <lineage>
        <taxon>Eukaryota</taxon>
        <taxon>Viridiplantae</taxon>
        <taxon>Streptophyta</taxon>
        <taxon>Embryophyta</taxon>
        <taxon>Tracheophyta</taxon>
        <taxon>Spermatophyta</taxon>
        <taxon>Magnoliopsida</taxon>
        <taxon>Liliopsida</taxon>
        <taxon>Poales</taxon>
        <taxon>Poaceae</taxon>
        <taxon>BOP clade</taxon>
        <taxon>Oryzoideae</taxon>
        <taxon>Oryzeae</taxon>
        <taxon>Oryzinae</taxon>
        <taxon>Oryza</taxon>
    </lineage>
</organism>
<accession>A0A0E0PI68</accession>
<dbReference type="HOGENOM" id="CLU_066742_1_0_1"/>
<proteinExistence type="predicted"/>